<dbReference type="InterPro" id="IPR025321">
    <property type="entry name" value="DUF4227"/>
</dbReference>
<feature type="transmembrane region" description="Helical" evidence="1">
    <location>
        <begin position="16"/>
        <end position="38"/>
    </location>
</feature>
<reference evidence="2 3" key="1">
    <citation type="submission" date="2024-04" db="EMBL/GenBank/DDBJ databases">
        <title>draft genome sequnece of Paenibacillus filicis.</title>
        <authorList>
            <person name="Kim D.-U."/>
        </authorList>
    </citation>
    <scope>NUCLEOTIDE SEQUENCE [LARGE SCALE GENOMIC DNA]</scope>
    <source>
        <strain evidence="2 3">KACC14197</strain>
    </source>
</reference>
<sequence length="80" mass="9180">MIIHIRAGKWLARLRFVLLFAVCTFALYHLLIVVASFLEPVQRHKVPNGRAVKVFQSESAIVANPQGMGDRLRLFYWIGE</sequence>
<keyword evidence="3" id="KW-1185">Reference proteome</keyword>
<gene>
    <name evidence="2" type="ORF">WMW72_06130</name>
</gene>
<evidence type="ECO:0000313" key="3">
    <source>
        <dbReference type="Proteomes" id="UP001469365"/>
    </source>
</evidence>
<proteinExistence type="predicted"/>
<name>A0ABU9DF35_9BACL</name>
<evidence type="ECO:0000256" key="1">
    <source>
        <dbReference type="SAM" id="Phobius"/>
    </source>
</evidence>
<protein>
    <submittedName>
        <fullName evidence="2">DUF4227 family protein</fullName>
    </submittedName>
</protein>
<dbReference type="Pfam" id="PF14004">
    <property type="entry name" value="DUF4227"/>
    <property type="match status" value="1"/>
</dbReference>
<keyword evidence="1" id="KW-0472">Membrane</keyword>
<evidence type="ECO:0000313" key="2">
    <source>
        <dbReference type="EMBL" id="MEK8127490.1"/>
    </source>
</evidence>
<dbReference type="RefSeq" id="WP_341414531.1">
    <property type="nucleotide sequence ID" value="NZ_JBBPCC010000002.1"/>
</dbReference>
<dbReference type="Proteomes" id="UP001469365">
    <property type="component" value="Unassembled WGS sequence"/>
</dbReference>
<organism evidence="2 3">
    <name type="scientific">Paenibacillus filicis</name>
    <dbReference type="NCBI Taxonomy" id="669464"/>
    <lineage>
        <taxon>Bacteria</taxon>
        <taxon>Bacillati</taxon>
        <taxon>Bacillota</taxon>
        <taxon>Bacilli</taxon>
        <taxon>Bacillales</taxon>
        <taxon>Paenibacillaceae</taxon>
        <taxon>Paenibacillus</taxon>
    </lineage>
</organism>
<keyword evidence="1" id="KW-0812">Transmembrane</keyword>
<dbReference type="EMBL" id="JBBPCC010000002">
    <property type="protein sequence ID" value="MEK8127490.1"/>
    <property type="molecule type" value="Genomic_DNA"/>
</dbReference>
<accession>A0ABU9DF35</accession>
<keyword evidence="1" id="KW-1133">Transmembrane helix</keyword>
<comment type="caution">
    <text evidence="2">The sequence shown here is derived from an EMBL/GenBank/DDBJ whole genome shotgun (WGS) entry which is preliminary data.</text>
</comment>